<feature type="transmembrane region" description="Helical" evidence="9">
    <location>
        <begin position="42"/>
        <end position="61"/>
    </location>
</feature>
<keyword evidence="8 11" id="KW-0012">Acyltransferase</keyword>
<dbReference type="PANTHER" id="PTHR38686">
    <property type="entry name" value="APOLIPOPROTEIN N-ACYLTRANSFERASE"/>
    <property type="match status" value="1"/>
</dbReference>
<dbReference type="InterPro" id="IPR036526">
    <property type="entry name" value="C-N_Hydrolase_sf"/>
</dbReference>
<evidence type="ECO:0000259" key="10">
    <source>
        <dbReference type="PROSITE" id="PS50263"/>
    </source>
</evidence>
<dbReference type="InterPro" id="IPR004563">
    <property type="entry name" value="Apolipo_AcylTrfase"/>
</dbReference>
<accession>A0A1Y1SA71</accession>
<dbReference type="InterPro" id="IPR003010">
    <property type="entry name" value="C-N_Hydrolase"/>
</dbReference>
<dbReference type="PROSITE" id="PS50263">
    <property type="entry name" value="CN_HYDROLASE"/>
    <property type="match status" value="1"/>
</dbReference>
<comment type="subcellular location">
    <subcellularLocation>
        <location evidence="1">Cell membrane</location>
        <topology evidence="1">Multi-pass membrane protein</topology>
    </subcellularLocation>
</comment>
<evidence type="ECO:0000256" key="3">
    <source>
        <dbReference type="ARBA" id="ARBA00022475"/>
    </source>
</evidence>
<keyword evidence="3" id="KW-1003">Cell membrane</keyword>
<evidence type="ECO:0000256" key="1">
    <source>
        <dbReference type="ARBA" id="ARBA00004651"/>
    </source>
</evidence>
<comment type="similarity">
    <text evidence="2">Belongs to the CN hydrolase family. Apolipoprotein N-acyltransferase subfamily.</text>
</comment>
<dbReference type="Pfam" id="PF00795">
    <property type="entry name" value="CN_hydrolase"/>
    <property type="match status" value="1"/>
</dbReference>
<comment type="caution">
    <text evidence="11">The sequence shown here is derived from an EMBL/GenBank/DDBJ whole genome shotgun (WGS) entry which is preliminary data.</text>
</comment>
<evidence type="ECO:0000313" key="12">
    <source>
        <dbReference type="Proteomes" id="UP000192342"/>
    </source>
</evidence>
<evidence type="ECO:0000256" key="5">
    <source>
        <dbReference type="ARBA" id="ARBA00022692"/>
    </source>
</evidence>
<dbReference type="GO" id="GO:0042158">
    <property type="term" value="P:lipoprotein biosynthetic process"/>
    <property type="evidence" value="ECO:0007669"/>
    <property type="project" value="InterPro"/>
</dbReference>
<keyword evidence="4 11" id="KW-0808">Transferase</keyword>
<dbReference type="GO" id="GO:0005886">
    <property type="term" value="C:plasma membrane"/>
    <property type="evidence" value="ECO:0007669"/>
    <property type="project" value="UniProtKB-SubCell"/>
</dbReference>
<dbReference type="Gene3D" id="3.60.110.10">
    <property type="entry name" value="Carbon-nitrogen hydrolase"/>
    <property type="match status" value="1"/>
</dbReference>
<evidence type="ECO:0000256" key="4">
    <source>
        <dbReference type="ARBA" id="ARBA00022679"/>
    </source>
</evidence>
<reference evidence="11 12" key="1">
    <citation type="submission" date="2013-04" db="EMBL/GenBank/DDBJ databases">
        <title>Oceanococcus atlanticus 22II-S10r2 Genome Sequencing.</title>
        <authorList>
            <person name="Lai Q."/>
            <person name="Li G."/>
            <person name="Shao Z."/>
        </authorList>
    </citation>
    <scope>NUCLEOTIDE SEQUENCE [LARGE SCALE GENOMIC DNA]</scope>
    <source>
        <strain evidence="11 12">22II-S10r2</strain>
    </source>
</reference>
<dbReference type="Proteomes" id="UP000192342">
    <property type="component" value="Unassembled WGS sequence"/>
</dbReference>
<feature type="transmembrane region" description="Helical" evidence="9">
    <location>
        <begin position="110"/>
        <end position="132"/>
    </location>
</feature>
<dbReference type="SUPFAM" id="SSF56317">
    <property type="entry name" value="Carbon-nitrogen hydrolase"/>
    <property type="match status" value="1"/>
</dbReference>
<organism evidence="11 12">
    <name type="scientific">Oceanococcus atlanticus</name>
    <dbReference type="NCBI Taxonomy" id="1317117"/>
    <lineage>
        <taxon>Bacteria</taxon>
        <taxon>Pseudomonadati</taxon>
        <taxon>Pseudomonadota</taxon>
        <taxon>Gammaproteobacteria</taxon>
        <taxon>Chromatiales</taxon>
        <taxon>Oceanococcaceae</taxon>
        <taxon>Oceanococcus</taxon>
    </lineage>
</organism>
<feature type="domain" description="CN hydrolase" evidence="10">
    <location>
        <begin position="140"/>
        <end position="375"/>
    </location>
</feature>
<keyword evidence="6 9" id="KW-1133">Transmembrane helix</keyword>
<keyword evidence="12" id="KW-1185">Reference proteome</keyword>
<name>A0A1Y1SA71_9GAMM</name>
<gene>
    <name evidence="11" type="ORF">ATO7_15627</name>
</gene>
<evidence type="ECO:0000256" key="9">
    <source>
        <dbReference type="SAM" id="Phobius"/>
    </source>
</evidence>
<dbReference type="GO" id="GO:0016410">
    <property type="term" value="F:N-acyltransferase activity"/>
    <property type="evidence" value="ECO:0007669"/>
    <property type="project" value="InterPro"/>
</dbReference>
<feature type="transmembrane region" description="Helical" evidence="9">
    <location>
        <begin position="12"/>
        <end position="30"/>
    </location>
</feature>
<dbReference type="PANTHER" id="PTHR38686:SF1">
    <property type="entry name" value="APOLIPOPROTEIN N-ACYLTRANSFERASE"/>
    <property type="match status" value="1"/>
</dbReference>
<sequence>MGFAGWLELSYLVVFFLSYALPFAIFALFWQSVERTHAQAWAPWFGGFLFAGLIVFWPSVFPYTPLAMISSQVVWIQLAEVGGEAVLLGLLLTSNLGAALWLSEPRQLQALFACVLPLAICGLYGVAALARWNESPNQVLSVHAVQSNWPRLATDHLLLRDQHSTRPLSAVELSRAAFAATPSCAIQLWPETARRPQAPDRLCERAAQLAAEYERPILATCHAYEDSGPYLAARLYDGATPLQAHRKLRLVPVFEAAAAPSKDRANSPQNVPFSLANGIKLMLAICYEIYFRHDLRRAVVEGADALAHAANFSIFRSPRISHWDLAMSRLRAVELRRSIVRSVNAGLAGMVDPTGRWTPTAPQGTSGAQCHQVALNSRLSIYARVGDGVFWALLMLFTVLQLRGATKRQRNG</sequence>
<evidence type="ECO:0000256" key="2">
    <source>
        <dbReference type="ARBA" id="ARBA00010065"/>
    </source>
</evidence>
<evidence type="ECO:0000256" key="7">
    <source>
        <dbReference type="ARBA" id="ARBA00023136"/>
    </source>
</evidence>
<keyword evidence="11" id="KW-0449">Lipoprotein</keyword>
<keyword evidence="5 9" id="KW-0812">Transmembrane</keyword>
<protein>
    <submittedName>
        <fullName evidence="11">Apolipoprotein N-acyltransferase</fullName>
    </submittedName>
</protein>
<evidence type="ECO:0000313" key="11">
    <source>
        <dbReference type="EMBL" id="ORE85227.1"/>
    </source>
</evidence>
<keyword evidence="7 9" id="KW-0472">Membrane</keyword>
<proteinExistence type="inferred from homology"/>
<evidence type="ECO:0000256" key="6">
    <source>
        <dbReference type="ARBA" id="ARBA00022989"/>
    </source>
</evidence>
<dbReference type="EMBL" id="AQQV01000005">
    <property type="protein sequence ID" value="ORE85227.1"/>
    <property type="molecule type" value="Genomic_DNA"/>
</dbReference>
<evidence type="ECO:0000256" key="8">
    <source>
        <dbReference type="ARBA" id="ARBA00023315"/>
    </source>
</evidence>
<dbReference type="AlphaFoldDB" id="A0A1Y1SA71"/>
<feature type="transmembrane region" description="Helical" evidence="9">
    <location>
        <begin position="81"/>
        <end position="103"/>
    </location>
</feature>